<accession>W7QIX6</accession>
<feature type="domain" description="N6 adenine-specific DNA methyltransferase N-terminal" evidence="3">
    <location>
        <begin position="3"/>
        <end position="106"/>
    </location>
</feature>
<dbReference type="InterPro" id="IPR038333">
    <property type="entry name" value="T1MK-like_N_sf"/>
</dbReference>
<dbReference type="InterPro" id="IPR029063">
    <property type="entry name" value="SAM-dependent_MTases_sf"/>
</dbReference>
<keyword evidence="4" id="KW-0489">Methyltransferase</keyword>
<keyword evidence="4" id="KW-0808">Transferase</keyword>
<proteinExistence type="inferred from homology"/>
<gene>
    <name evidence="4" type="ORF">DS2_19141</name>
</gene>
<dbReference type="Proteomes" id="UP000019276">
    <property type="component" value="Unassembled WGS sequence"/>
</dbReference>
<dbReference type="PATRIC" id="fig|1328313.3.peg.3902"/>
<comment type="similarity">
    <text evidence="1">Belongs to the N(4)/N(6)-methyltransferase family.</text>
</comment>
<keyword evidence="2" id="KW-0680">Restriction system</keyword>
<dbReference type="RefSeq" id="WP_235188647.1">
    <property type="nucleotide sequence ID" value="NZ_ARZY01000078.1"/>
</dbReference>
<evidence type="ECO:0000313" key="5">
    <source>
        <dbReference type="Proteomes" id="UP000019276"/>
    </source>
</evidence>
<organism evidence="4 5">
    <name type="scientific">Catenovulum agarivorans DS-2</name>
    <dbReference type="NCBI Taxonomy" id="1328313"/>
    <lineage>
        <taxon>Bacteria</taxon>
        <taxon>Pseudomonadati</taxon>
        <taxon>Pseudomonadota</taxon>
        <taxon>Gammaproteobacteria</taxon>
        <taxon>Alteromonadales</taxon>
        <taxon>Alteromonadaceae</taxon>
        <taxon>Catenovulum</taxon>
    </lineage>
</organism>
<dbReference type="Pfam" id="PF12161">
    <property type="entry name" value="HsdM_N"/>
    <property type="match status" value="1"/>
</dbReference>
<dbReference type="REBASE" id="84717">
    <property type="entry name" value="M.CspDS2ORF19141P"/>
</dbReference>
<evidence type="ECO:0000259" key="3">
    <source>
        <dbReference type="Pfam" id="PF12161"/>
    </source>
</evidence>
<dbReference type="AlphaFoldDB" id="W7QIX6"/>
<keyword evidence="5" id="KW-1185">Reference proteome</keyword>
<dbReference type="GO" id="GO:0008168">
    <property type="term" value="F:methyltransferase activity"/>
    <property type="evidence" value="ECO:0007669"/>
    <property type="project" value="UniProtKB-KW"/>
</dbReference>
<dbReference type="EMBL" id="ARZY01000078">
    <property type="protein sequence ID" value="EWH08088.1"/>
    <property type="molecule type" value="Genomic_DNA"/>
</dbReference>
<dbReference type="GO" id="GO:0032259">
    <property type="term" value="P:methylation"/>
    <property type="evidence" value="ECO:0007669"/>
    <property type="project" value="UniProtKB-KW"/>
</dbReference>
<dbReference type="SUPFAM" id="SSF53335">
    <property type="entry name" value="S-adenosyl-L-methionine-dependent methyltransferases"/>
    <property type="match status" value="1"/>
</dbReference>
<dbReference type="eggNOG" id="COG0286">
    <property type="taxonomic scope" value="Bacteria"/>
</dbReference>
<reference evidence="4 5" key="1">
    <citation type="journal article" date="2014" name="Genome Announc.">
        <title>Draft Genome Sequence of the Agar-Degrading Bacterium Catenovulum sp. Strain DS-2, Isolated from Intestines of Haliotis diversicolor.</title>
        <authorList>
            <person name="Shan D."/>
            <person name="Li X."/>
            <person name="Gu Z."/>
            <person name="Wei G."/>
            <person name="Gao Z."/>
            <person name="Shao Z."/>
        </authorList>
    </citation>
    <scope>NUCLEOTIDE SEQUENCE [LARGE SCALE GENOMIC DNA]</scope>
    <source>
        <strain evidence="4 5">DS-2</strain>
    </source>
</reference>
<dbReference type="STRING" id="1328313.DS2_19141"/>
<dbReference type="GO" id="GO:0009307">
    <property type="term" value="P:DNA restriction-modification system"/>
    <property type="evidence" value="ECO:0007669"/>
    <property type="project" value="UniProtKB-KW"/>
</dbReference>
<evidence type="ECO:0000313" key="4">
    <source>
        <dbReference type="EMBL" id="EWH08088.1"/>
    </source>
</evidence>
<name>W7QIX6_9ALTE</name>
<protein>
    <submittedName>
        <fullName evidence="4">N-6 DNA methylase</fullName>
    </submittedName>
</protein>
<sequence>MSLQQKIDRITDILRRDDGISGTMHYTEQTSWVLFLKFLDDYESEKEDEAVLSGKDYQPVLDEAHRWSYWACPKNADGKLDINKVRTGDDLTDYVNNELFPYLKGFANAAVTGSDPKSFAYKIGAIFQYLDNKVASGHTLREVLDIIDTLNFQSSDEIFELSLVYEGLLQNMGDAGGYAGEFYIMSSSFFTCECHLQKAA</sequence>
<dbReference type="InterPro" id="IPR022749">
    <property type="entry name" value="D12N6_MeTrfase_N"/>
</dbReference>
<comment type="caution">
    <text evidence="4">The sequence shown here is derived from an EMBL/GenBank/DDBJ whole genome shotgun (WGS) entry which is preliminary data.</text>
</comment>
<evidence type="ECO:0000256" key="1">
    <source>
        <dbReference type="ARBA" id="ARBA00006594"/>
    </source>
</evidence>
<evidence type="ECO:0000256" key="2">
    <source>
        <dbReference type="ARBA" id="ARBA00022747"/>
    </source>
</evidence>
<dbReference type="Gene3D" id="1.20.1260.30">
    <property type="match status" value="1"/>
</dbReference>